<keyword evidence="2" id="KW-1133">Transmembrane helix</keyword>
<dbReference type="Pfam" id="PF19650">
    <property type="entry name" value="DUF6153"/>
    <property type="match status" value="1"/>
</dbReference>
<accession>A0A7J0CFG4</accession>
<comment type="caution">
    <text evidence="3">The sequence shown here is derived from an EMBL/GenBank/DDBJ whole genome shotgun (WGS) entry which is preliminary data.</text>
</comment>
<reference evidence="3 4" key="1">
    <citation type="submission" date="2020-05" db="EMBL/GenBank/DDBJ databases">
        <title>Whole genome shotgun sequence of Streptomyces fulvorobeus NBRC 15897.</title>
        <authorList>
            <person name="Komaki H."/>
            <person name="Tamura T."/>
        </authorList>
    </citation>
    <scope>NUCLEOTIDE SEQUENCE [LARGE SCALE GENOMIC DNA]</scope>
    <source>
        <strain evidence="3 4">NBRC 15897</strain>
    </source>
</reference>
<evidence type="ECO:0000313" key="4">
    <source>
        <dbReference type="Proteomes" id="UP000498980"/>
    </source>
</evidence>
<feature type="region of interest" description="Disordered" evidence="1">
    <location>
        <begin position="1"/>
        <end position="25"/>
    </location>
</feature>
<evidence type="ECO:0000313" key="3">
    <source>
        <dbReference type="EMBL" id="GFN01232.1"/>
    </source>
</evidence>
<feature type="transmembrane region" description="Helical" evidence="2">
    <location>
        <begin position="47"/>
        <end position="65"/>
    </location>
</feature>
<protein>
    <submittedName>
        <fullName evidence="3">Uncharacterized protein</fullName>
    </submittedName>
</protein>
<gene>
    <name evidence="3" type="ORF">Sfulv_60420</name>
</gene>
<evidence type="ECO:0000256" key="1">
    <source>
        <dbReference type="SAM" id="MobiDB-lite"/>
    </source>
</evidence>
<dbReference type="EMBL" id="BLWC01000001">
    <property type="protein sequence ID" value="GFN01232.1"/>
    <property type="molecule type" value="Genomic_DNA"/>
</dbReference>
<dbReference type="InterPro" id="IPR046151">
    <property type="entry name" value="DUF6153"/>
</dbReference>
<keyword evidence="2" id="KW-0472">Membrane</keyword>
<proteinExistence type="predicted"/>
<keyword evidence="4" id="KW-1185">Reference proteome</keyword>
<keyword evidence="2" id="KW-0812">Transmembrane</keyword>
<evidence type="ECO:0000256" key="2">
    <source>
        <dbReference type="SAM" id="Phobius"/>
    </source>
</evidence>
<organism evidence="3 4">
    <name type="scientific">Streptomyces fulvorobeus</name>
    <dbReference type="NCBI Taxonomy" id="284028"/>
    <lineage>
        <taxon>Bacteria</taxon>
        <taxon>Bacillati</taxon>
        <taxon>Actinomycetota</taxon>
        <taxon>Actinomycetes</taxon>
        <taxon>Kitasatosporales</taxon>
        <taxon>Streptomycetaceae</taxon>
        <taxon>Streptomyces</taxon>
    </lineage>
</organism>
<sequence>MNVIPPEGTSHGRHPTLASPPAKGPAYDAHMDGQVVRAVKPFGLRSYLLLVLAVVAGLVAMHGLGPAPAAAHAAASSHHEPTANHEKAIADDAACPNGCVHADDPADSGGSGHAEHADATCSATGTAGAPVLPAPAVLPGHVQAQAVPAHGVIPGATACGRAPPSLSELQLLRM</sequence>
<name>A0A7J0CFG4_9ACTN</name>
<dbReference type="Proteomes" id="UP000498980">
    <property type="component" value="Unassembled WGS sequence"/>
</dbReference>
<dbReference type="AlphaFoldDB" id="A0A7J0CFG4"/>